<comment type="caution">
    <text evidence="1">The sequence shown here is derived from an EMBL/GenBank/DDBJ whole genome shotgun (WGS) entry which is preliminary data.</text>
</comment>
<gene>
    <name evidence="1" type="ORF">DEU29_10939</name>
</gene>
<proteinExistence type="predicted"/>
<evidence type="ECO:0000313" key="1">
    <source>
        <dbReference type="EMBL" id="TDP32610.1"/>
    </source>
</evidence>
<organism evidence="1 2">
    <name type="scientific">Idiomarina aquatica</name>
    <dbReference type="NCBI Taxonomy" id="1327752"/>
    <lineage>
        <taxon>Bacteria</taxon>
        <taxon>Pseudomonadati</taxon>
        <taxon>Pseudomonadota</taxon>
        <taxon>Gammaproteobacteria</taxon>
        <taxon>Alteromonadales</taxon>
        <taxon>Idiomarinaceae</taxon>
        <taxon>Idiomarina</taxon>
    </lineage>
</organism>
<reference evidence="1 2" key="1">
    <citation type="submission" date="2019-03" db="EMBL/GenBank/DDBJ databases">
        <title>Freshwater and sediment microbial communities from various areas in North America, analyzing microbe dynamics in response to fracking.</title>
        <authorList>
            <person name="Lamendella R."/>
        </authorList>
    </citation>
    <scope>NUCLEOTIDE SEQUENCE [LARGE SCALE GENOMIC DNA]</scope>
    <source>
        <strain evidence="1 2">18_TX</strain>
    </source>
</reference>
<accession>A0A4R6P6A9</accession>
<dbReference type="AlphaFoldDB" id="A0A4R6P6A9"/>
<evidence type="ECO:0000313" key="2">
    <source>
        <dbReference type="Proteomes" id="UP000295531"/>
    </source>
</evidence>
<dbReference type="Proteomes" id="UP000295531">
    <property type="component" value="Unassembled WGS sequence"/>
</dbReference>
<keyword evidence="2" id="KW-1185">Reference proteome</keyword>
<protein>
    <submittedName>
        <fullName evidence="1">Uncharacterized protein</fullName>
    </submittedName>
</protein>
<name>A0A4R6P6A9_9GAMM</name>
<dbReference type="EMBL" id="SNXI01000009">
    <property type="protein sequence ID" value="TDP32610.1"/>
    <property type="molecule type" value="Genomic_DNA"/>
</dbReference>
<sequence length="97" mass="9981">MDGASQALQGRTCGRLLEQKCQSPAIFKQPLLQRPPETGGSVSDKQKGLVAQSLATLDGEALDGVLQFVGEFGDFVGGLCCLFRAGGGLLGDGNNGL</sequence>